<name>A0AA46TJN0_9ACTN</name>
<dbReference type="EMBL" id="CP094970">
    <property type="protein sequence ID" value="UYM06094.1"/>
    <property type="molecule type" value="Genomic_DNA"/>
</dbReference>
<dbReference type="AlphaFoldDB" id="A0AA46TJN0"/>
<evidence type="ECO:0000313" key="2">
    <source>
        <dbReference type="Proteomes" id="UP001164390"/>
    </source>
</evidence>
<sequence>MAHTCDFCGRQADGDVLPLTWSFAVENGRTRIYCDQCTRTNARSIEGRLDSDWW</sequence>
<dbReference type="KEGG" id="sgrg:L0C25_03200"/>
<dbReference type="RefSeq" id="WP_271634942.1">
    <property type="nucleotide sequence ID" value="NZ_CP094970.1"/>
</dbReference>
<evidence type="ECO:0000313" key="1">
    <source>
        <dbReference type="EMBL" id="UYM06094.1"/>
    </source>
</evidence>
<accession>A0AA46TJN0</accession>
<reference evidence="1" key="1">
    <citation type="submission" date="2022-01" db="EMBL/GenBank/DDBJ databases">
        <title>Nocardioidaceae gen. sp. A5X3R13.</title>
        <authorList>
            <person name="Lopez Marin M.A."/>
            <person name="Uhlik O."/>
        </authorList>
    </citation>
    <scope>NUCLEOTIDE SEQUENCE</scope>
    <source>
        <strain evidence="1">A5X3R13</strain>
    </source>
</reference>
<proteinExistence type="predicted"/>
<protein>
    <submittedName>
        <fullName evidence="1">Uncharacterized protein</fullName>
    </submittedName>
</protein>
<dbReference type="Proteomes" id="UP001164390">
    <property type="component" value="Chromosome"/>
</dbReference>
<keyword evidence="2" id="KW-1185">Reference proteome</keyword>
<gene>
    <name evidence="1" type="ORF">L0C25_03200</name>
</gene>
<organism evidence="1 2">
    <name type="scientific">Solicola gregarius</name>
    <dbReference type="NCBI Taxonomy" id="2908642"/>
    <lineage>
        <taxon>Bacteria</taxon>
        <taxon>Bacillati</taxon>
        <taxon>Actinomycetota</taxon>
        <taxon>Actinomycetes</taxon>
        <taxon>Propionibacteriales</taxon>
        <taxon>Nocardioidaceae</taxon>
        <taxon>Solicola</taxon>
    </lineage>
</organism>